<evidence type="ECO:0000259" key="12">
    <source>
        <dbReference type="PROSITE" id="PS50862"/>
    </source>
</evidence>
<feature type="region of interest" description="Disordered" evidence="11">
    <location>
        <begin position="1"/>
        <end position="28"/>
    </location>
</feature>
<dbReference type="GeneID" id="54409734"/>
<evidence type="ECO:0000256" key="4">
    <source>
        <dbReference type="ARBA" id="ARBA00022490"/>
    </source>
</evidence>
<dbReference type="GO" id="GO:0003723">
    <property type="term" value="F:RNA binding"/>
    <property type="evidence" value="ECO:0007669"/>
    <property type="project" value="TreeGrafter"/>
</dbReference>
<organism evidence="13 14">
    <name type="scientific">Dothidotthia symphoricarpi CBS 119687</name>
    <dbReference type="NCBI Taxonomy" id="1392245"/>
    <lineage>
        <taxon>Eukaryota</taxon>
        <taxon>Fungi</taxon>
        <taxon>Dikarya</taxon>
        <taxon>Ascomycota</taxon>
        <taxon>Pezizomycotina</taxon>
        <taxon>Dothideomycetes</taxon>
        <taxon>Pleosporomycetidae</taxon>
        <taxon>Pleosporales</taxon>
        <taxon>Dothidotthiaceae</taxon>
        <taxon>Dothidotthia</taxon>
    </lineage>
</organism>
<reference evidence="13" key="1">
    <citation type="journal article" date="2020" name="Stud. Mycol.">
        <title>101 Dothideomycetes genomes: a test case for predicting lifestyles and emergence of pathogens.</title>
        <authorList>
            <person name="Haridas S."/>
            <person name="Albert R."/>
            <person name="Binder M."/>
            <person name="Bloem J."/>
            <person name="Labutti K."/>
            <person name="Salamov A."/>
            <person name="Andreopoulos B."/>
            <person name="Baker S."/>
            <person name="Barry K."/>
            <person name="Bills G."/>
            <person name="Bluhm B."/>
            <person name="Cannon C."/>
            <person name="Castanera R."/>
            <person name="Culley D."/>
            <person name="Daum C."/>
            <person name="Ezra D."/>
            <person name="Gonzalez J."/>
            <person name="Henrissat B."/>
            <person name="Kuo A."/>
            <person name="Liang C."/>
            <person name="Lipzen A."/>
            <person name="Lutzoni F."/>
            <person name="Magnuson J."/>
            <person name="Mondo S."/>
            <person name="Nolan M."/>
            <person name="Ohm R."/>
            <person name="Pangilinan J."/>
            <person name="Park H.-J."/>
            <person name="Ramirez L."/>
            <person name="Alfaro M."/>
            <person name="Sun H."/>
            <person name="Tritt A."/>
            <person name="Yoshinaga Y."/>
            <person name="Zwiers L.-H."/>
            <person name="Turgeon B."/>
            <person name="Goodwin S."/>
            <person name="Spatafora J."/>
            <person name="Crous P."/>
            <person name="Grigoriev I."/>
        </authorList>
    </citation>
    <scope>NUCLEOTIDE SEQUENCE</scope>
    <source>
        <strain evidence="13">CBS 119687</strain>
    </source>
</reference>
<name>A0A6A5ZX01_9PLEO</name>
<evidence type="ECO:0000256" key="5">
    <source>
        <dbReference type="ARBA" id="ARBA00022598"/>
    </source>
</evidence>
<comment type="catalytic activity">
    <reaction evidence="10">
        <text>tRNA(Asp) + L-aspartate + ATP = L-aspartyl-tRNA(Asp) + AMP + diphosphate</text>
        <dbReference type="Rhea" id="RHEA:19649"/>
        <dbReference type="Rhea" id="RHEA-COMP:9660"/>
        <dbReference type="Rhea" id="RHEA-COMP:9678"/>
        <dbReference type="ChEBI" id="CHEBI:29991"/>
        <dbReference type="ChEBI" id="CHEBI:30616"/>
        <dbReference type="ChEBI" id="CHEBI:33019"/>
        <dbReference type="ChEBI" id="CHEBI:78442"/>
        <dbReference type="ChEBI" id="CHEBI:78516"/>
        <dbReference type="ChEBI" id="CHEBI:456215"/>
        <dbReference type="EC" id="6.1.1.12"/>
    </reaction>
</comment>
<dbReference type="InterPro" id="IPR004364">
    <property type="entry name" value="Aa-tRNA-synt_II"/>
</dbReference>
<dbReference type="EC" id="6.1.1.12" evidence="3"/>
<dbReference type="EMBL" id="ML977527">
    <property type="protein sequence ID" value="KAF2123423.1"/>
    <property type="molecule type" value="Genomic_DNA"/>
</dbReference>
<dbReference type="GO" id="GO:0006422">
    <property type="term" value="P:aspartyl-tRNA aminoacylation"/>
    <property type="evidence" value="ECO:0007669"/>
    <property type="project" value="InterPro"/>
</dbReference>
<evidence type="ECO:0000313" key="14">
    <source>
        <dbReference type="Proteomes" id="UP000799771"/>
    </source>
</evidence>
<dbReference type="PROSITE" id="PS50862">
    <property type="entry name" value="AA_TRNA_LIGASE_II"/>
    <property type="match status" value="1"/>
</dbReference>
<dbReference type="InterPro" id="IPR045864">
    <property type="entry name" value="aa-tRNA-synth_II/BPL/LPL"/>
</dbReference>
<dbReference type="GO" id="GO:0004815">
    <property type="term" value="F:aspartate-tRNA ligase activity"/>
    <property type="evidence" value="ECO:0007669"/>
    <property type="project" value="UniProtKB-EC"/>
</dbReference>
<dbReference type="SUPFAM" id="SSF55681">
    <property type="entry name" value="Class II aaRS and biotin synthetases"/>
    <property type="match status" value="1"/>
</dbReference>
<dbReference type="PRINTS" id="PR01042">
    <property type="entry name" value="TRNASYNTHASP"/>
</dbReference>
<keyword evidence="5" id="KW-0436">Ligase</keyword>
<dbReference type="PANTHER" id="PTHR43450">
    <property type="entry name" value="ASPARTYL-TRNA SYNTHETASE"/>
    <property type="match status" value="1"/>
</dbReference>
<keyword evidence="14" id="KW-1185">Reference proteome</keyword>
<evidence type="ECO:0000256" key="11">
    <source>
        <dbReference type="SAM" id="MobiDB-lite"/>
    </source>
</evidence>
<dbReference type="InterPro" id="IPR004523">
    <property type="entry name" value="Asp-tRNA_synthase_2"/>
</dbReference>
<dbReference type="RefSeq" id="XP_033517817.1">
    <property type="nucleotide sequence ID" value="XM_033669302.1"/>
</dbReference>
<dbReference type="Pfam" id="PF00152">
    <property type="entry name" value="tRNA-synt_2"/>
    <property type="match status" value="1"/>
</dbReference>
<evidence type="ECO:0000256" key="1">
    <source>
        <dbReference type="ARBA" id="ARBA00004496"/>
    </source>
</evidence>
<evidence type="ECO:0000256" key="3">
    <source>
        <dbReference type="ARBA" id="ARBA00012841"/>
    </source>
</evidence>
<dbReference type="PANTHER" id="PTHR43450:SF4">
    <property type="entry name" value="ASPARTATE--TRNA LIGASE"/>
    <property type="match status" value="1"/>
</dbReference>
<keyword evidence="4" id="KW-0963">Cytoplasm</keyword>
<keyword evidence="9" id="KW-0030">Aminoacyl-tRNA synthetase</keyword>
<dbReference type="OrthoDB" id="372395at2759"/>
<accession>A0A6A5ZX01</accession>
<dbReference type="Gene3D" id="3.30.930.10">
    <property type="entry name" value="Bira Bifunctional Protein, Domain 2"/>
    <property type="match status" value="1"/>
</dbReference>
<evidence type="ECO:0000256" key="2">
    <source>
        <dbReference type="ARBA" id="ARBA00005312"/>
    </source>
</evidence>
<evidence type="ECO:0000313" key="13">
    <source>
        <dbReference type="EMBL" id="KAF2123423.1"/>
    </source>
</evidence>
<gene>
    <name evidence="13" type="ORF">P153DRAFT_371625</name>
</gene>
<evidence type="ECO:0000256" key="9">
    <source>
        <dbReference type="ARBA" id="ARBA00023146"/>
    </source>
</evidence>
<evidence type="ECO:0000256" key="8">
    <source>
        <dbReference type="ARBA" id="ARBA00022917"/>
    </source>
</evidence>
<dbReference type="GO" id="GO:0005524">
    <property type="term" value="F:ATP binding"/>
    <property type="evidence" value="ECO:0007669"/>
    <property type="project" value="UniProtKB-KW"/>
</dbReference>
<dbReference type="Proteomes" id="UP000799771">
    <property type="component" value="Unassembled WGS sequence"/>
</dbReference>
<keyword evidence="6" id="KW-0547">Nucleotide-binding</keyword>
<proteinExistence type="inferred from homology"/>
<sequence>MPTVEDIPPTSNDRNGTRVGSIVDGASGAKTGVSKKHLVGLPDIFDARVHAVSGHDVDRETTIIQLRLHGRFIDALVDLSFTDSASVDKSRNIAPESLLRVLAWSTHNADIEPNGSETNDKLPTTVRVHRLTILSNAKPGIFRGVVSHGAPGEPFGEVDLNATLNDRLDNRLLDVRVAATNAIFRLSSGVHELAVQYMSACSFHFVPTPTLINYEFPGEEWLQFGLPYFHDRPAWLTQTGEVHLGMALSADLERVYDLHTVFRREEEIDSRHLTEFTMLEAVFNLKNDWLEILDFAEGLLIFLVQTLQERDKYLSLIHTAQTLYPMAGTLKLGLNAEGKLLRLTFVECKKILREALKMQSEDKDDLTTAEEAALGRYLASEASEYAPPTDLFVVTNFPRHLRSFSVHPSAQNDSESFDVILRGQEIITGCRLINEFNDLRRAMTTREHPIDPDCDGWRPYVQSHEIGMPPWGGFGLGMNRFVQGLVGLTDIRETVLFPRDAKRLSP</sequence>
<dbReference type="AlphaFoldDB" id="A0A6A5ZX01"/>
<keyword evidence="8" id="KW-0648">Protein biosynthesis</keyword>
<dbReference type="InterPro" id="IPR002312">
    <property type="entry name" value="Asp/Asn-tRNA-synth_IIb"/>
</dbReference>
<dbReference type="GO" id="GO:0017101">
    <property type="term" value="C:aminoacyl-tRNA synthetase multienzyme complex"/>
    <property type="evidence" value="ECO:0007669"/>
    <property type="project" value="TreeGrafter"/>
</dbReference>
<feature type="domain" description="Aminoacyl-transfer RNA synthetases class-II family profile" evidence="12">
    <location>
        <begin position="184"/>
        <end position="506"/>
    </location>
</feature>
<dbReference type="InterPro" id="IPR006195">
    <property type="entry name" value="aa-tRNA-synth_II"/>
</dbReference>
<keyword evidence="7" id="KW-0067">ATP-binding</keyword>
<evidence type="ECO:0000256" key="7">
    <source>
        <dbReference type="ARBA" id="ARBA00022840"/>
    </source>
</evidence>
<protein>
    <recommendedName>
        <fullName evidence="3">aspartate--tRNA ligase</fullName>
        <ecNumber evidence="3">6.1.1.12</ecNumber>
    </recommendedName>
</protein>
<dbReference type="GO" id="GO:0005829">
    <property type="term" value="C:cytosol"/>
    <property type="evidence" value="ECO:0007669"/>
    <property type="project" value="TreeGrafter"/>
</dbReference>
<comment type="similarity">
    <text evidence="2">Belongs to the class-II aminoacyl-tRNA synthetase family. Type 2 subfamily.</text>
</comment>
<evidence type="ECO:0000256" key="10">
    <source>
        <dbReference type="ARBA" id="ARBA00047904"/>
    </source>
</evidence>
<evidence type="ECO:0000256" key="6">
    <source>
        <dbReference type="ARBA" id="ARBA00022741"/>
    </source>
</evidence>
<comment type="subcellular location">
    <subcellularLocation>
        <location evidence="1">Cytoplasm</location>
    </subcellularLocation>
</comment>